<dbReference type="InterPro" id="IPR016039">
    <property type="entry name" value="Thiolase-like"/>
</dbReference>
<dbReference type="InterPro" id="IPR009081">
    <property type="entry name" value="PP-bd_ACP"/>
</dbReference>
<dbReference type="SUPFAM" id="SSF47336">
    <property type="entry name" value="ACP-like"/>
    <property type="match status" value="2"/>
</dbReference>
<dbReference type="Pfam" id="PF02801">
    <property type="entry name" value="Ketoacyl-synt_C"/>
    <property type="match status" value="2"/>
</dbReference>
<dbReference type="InterPro" id="IPR057326">
    <property type="entry name" value="KR_dom"/>
</dbReference>
<feature type="domain" description="Carrier" evidence="5">
    <location>
        <begin position="1199"/>
        <end position="1274"/>
    </location>
</feature>
<evidence type="ECO:0000256" key="2">
    <source>
        <dbReference type="ARBA" id="ARBA00022553"/>
    </source>
</evidence>
<dbReference type="PROSITE" id="PS50075">
    <property type="entry name" value="CARRIER"/>
    <property type="match status" value="2"/>
</dbReference>
<dbReference type="GO" id="GO:0004315">
    <property type="term" value="F:3-oxoacyl-[acyl-carrier-protein] synthase activity"/>
    <property type="evidence" value="ECO:0007669"/>
    <property type="project" value="InterPro"/>
</dbReference>
<gene>
    <name evidence="7" type="ORF">ABXS70_00745</name>
</gene>
<dbReference type="InterPro" id="IPR018201">
    <property type="entry name" value="Ketoacyl_synth_AS"/>
</dbReference>
<evidence type="ECO:0000256" key="1">
    <source>
        <dbReference type="ARBA" id="ARBA00022450"/>
    </source>
</evidence>
<feature type="domain" description="Ketosynthase family 3 (KS3)" evidence="6">
    <location>
        <begin position="1299"/>
        <end position="1728"/>
    </location>
</feature>
<dbReference type="Pfam" id="PF22621">
    <property type="entry name" value="CurL-like_PKS_C"/>
    <property type="match status" value="2"/>
</dbReference>
<protein>
    <submittedName>
        <fullName evidence="7">SDR family NAD(P)-dependent oxidoreductase</fullName>
    </submittedName>
</protein>
<dbReference type="Gene3D" id="3.40.50.720">
    <property type="entry name" value="NAD(P)-binding Rossmann-like Domain"/>
    <property type="match status" value="2"/>
</dbReference>
<dbReference type="GO" id="GO:0071770">
    <property type="term" value="P:DIM/DIP cell wall layer assembly"/>
    <property type="evidence" value="ECO:0007669"/>
    <property type="project" value="TreeGrafter"/>
</dbReference>
<proteinExistence type="predicted"/>
<dbReference type="Gene3D" id="1.10.1240.100">
    <property type="match status" value="2"/>
</dbReference>
<dbReference type="PROSITE" id="PS00606">
    <property type="entry name" value="KS3_1"/>
    <property type="match status" value="1"/>
</dbReference>
<dbReference type="Pfam" id="PF21394">
    <property type="entry name" value="Beta-ketacyl_N"/>
    <property type="match status" value="1"/>
</dbReference>
<dbReference type="Gene3D" id="1.10.1200.10">
    <property type="entry name" value="ACP-like"/>
    <property type="match status" value="2"/>
</dbReference>
<keyword evidence="3" id="KW-0808">Transferase</keyword>
<dbReference type="PANTHER" id="PTHR43775">
    <property type="entry name" value="FATTY ACID SYNTHASE"/>
    <property type="match status" value="1"/>
</dbReference>
<dbReference type="SMART" id="SM00822">
    <property type="entry name" value="PKS_KR"/>
    <property type="match status" value="2"/>
</dbReference>
<dbReference type="SUPFAM" id="SSF51735">
    <property type="entry name" value="NAD(P)-binding Rossmann-fold domains"/>
    <property type="match status" value="4"/>
</dbReference>
<sequence length="2582" mass="284168">MEQLLKYIIENTSGGKIDKKTAIDMITLLKQQKQNQREDIAIVGISAHMPMADHVEAFWHNIENKVNSIVEFPEARQADVLNYVRFKQQEEVGLRFIKGSYLEEIDKFDYRYFKLTPKEASLMSPDQRIFLQTAWEAVEDAGYGGTSLSGTNTGLYVGYYSSTRDNYANIIADVEPESISMSVTGNVTAVLAGRISYLLNLKGPSMVVDTACSSSLVAVHMACQSIRSGECDAAIAGGVKVNTLPVFNKYEQFGIESSDGETRTFDDASDGAGVGEGVAAILLKPLSQALKDGDHIYAVIKGTAANQDGTSIGLTAPNPRAQSEAIIRAWEEAGIDPETIRYIEAHGTATELGDPIEIKGITNAFEQFTSRKQFCAIGSVKSNIGHLYECAGVTGLLKAVMALKHRKLPPSLHFAKPNRNIRFEQTPVYVNTELRPWDTEEGVPRRCGVSAFGFSGTNCHVVLEEAPEAAAVQESGDASVSSSHLFVCSAQTEKALKRLIQSYRGFLKERPEIPLENICYTAAAGRGHYEYRMSVVVKDTGELMQLLEQPWEQLKTQRGVYIGGQVVHAAGIEDTAAEERARIRRHSTQAQERIKQLGEPPSAWDEAVLGELASSYVQGANADWAQLYQGRKIRKLSLPTYPFEPSRCWIDIHDPSAVRLQDYFHTVKWVEDQGSAAEAVSTDSSTNSILIIGDGNEWEQNLAEALRNEGCQVIQVQPGSRFEQISDKRYAVGSPGPDMYTELLEKFSDGDIAEIIYSSMVGKSAYPSDLDSLEAVQKEAFYSPVYLIQALMARGFAEEIRLTLLAEYAGQVTGSEKAIAPHNALLMGLGKVIQQEYGHIQCRFIDMDTSASVEDICRERGIRGETYAVSYRDGKRYTEVFTEIDLNEKENVPFQIRPGGLYLVTGGTSGIGLETAKFLARSSKSVKLALIGRTILPSREQWKDLLHAGDNPHCAKMQGILDLEAAGAVVEYFSTDLADEKGMAQVIRDITTRHGNIHGVIHGAGIPGDGFIYRKSSEEFQTILGPKVKGTWMLEKLTQDQDMDFMMIFSSGISVIGEIGQGDYTAANCYLDSFAAWRSSTGRRTLSIDWVSWKETGMSVDFGINVDGMFKTIPTADGIKAIEAAMNRSLSRIFIGAMNYGSKHLAALGQFPFRLSDKLQAGVKHSKELADQGTQRHANRTVPQEKHTGPVDLSGKEAGAYSETEQQVARIYSEILGYQEINIYDNFFDLGGNSIMLIRMHERLNEEFPGKVKIAHLFAHTSIHKLALHVNQGREKQAASANTPSPGEGEVKKQVAKEDEAIAIIGIAAEMPMADTAQQYWDNVVNGVDCTVDFPDARKKDMDAYHRWMNARLGSDKEVQYLQGAFLDNIDQFDYQYFRLSPKEAGLTDPIQRLFMKTSWHAVEDAGYGGRIEGTNTGVYMGFASSLNDSYLKMICDLDPYQYPMSIVGNITAMMPTRIAYPLDLKGPTMVIDTACSASLVATHLACQALRNGDCEMAIVAGARISLSPLDHDYLKVGIESSDGLTRPFDQDADGSGLGEGGAAVILKPLSRAIEDKDNVYAVIKGSAINQDGASIGITAPNPEAQTEVIVKAWEDAGIDPSTIGYVETHGTATKLGDPIEMDGLTTALRRYTDKNQFVAISSVKSNVGHLFEAAGVGSLVKAAMALKHRVLPPTLHFEKPNAVIPFQDSPLYVNTKARSWEGNGAPLRCGVSAFGFSGTNCHLVLEEPPVIQERFIPRKAEIFTLSAKNRQSLLAMIDQYIRFISEHQQTISLKNICYTVNTGRWQHVHRIAFAVVDISDLLRKLQSLAVSGLASESTGEQLYYGMHKVVTEKSDAAGSELTGQEKSELNRKGKDCLSRYLESSDEGLMQELTQKLCSMYAAGSDLDWKLLYENEEIRKISLPLYVYDNTRCWVDLPEPSLVSSHVGVHAVPEAYELVWKPAAGNSDAAVGSQLTDPAEGKTLVILDGSDAASRIVSHMEQTGVEVYSILQNDTLLSLPDTHDISDVDIYIRALQQAGIEQVSRVIYLNGAGDDDSSENDASDVDVESFTSILNKRVYAFYRWIRALVSSNLSSPVDLVLISREVNSIHGRERIRPYLSSAFGMGRVVGKENLHIQCRCIDMDAATPLDTLVQEITTPSAYYEVAFRDGVRYVQQFRELQAPEAAPANIVFDNDGVYVITGGTGGIGLETAKYMAAGQPVNLALISRTPMPAREDWDAVVAAQSSLKVIHQITTIRDLESRGHHVSCYAADVSDLNSMRVLLDQLRDQYGRIRGIVHGAGVGSSELIINRSQTGFNEVFYPKVYGTWVLDQLTQQDQLDFMVLYSSIASIFSAPGQADYIAANAYLDAYADYRTKLGKRTLTVQWSTWKETGMSADHGFAVDTLFKAMPTAQAIRQLAHVMQQPAVKRVLIGEIHYEGQLISSLAKSPFDLSSEIRLQLDQRIKQLESKRAASSLKTSVTGEVTLVGKADGVYTETERTLASICQTMLGFQEIHVGDSFFEMGADSIVLIQVHARIDQQFPGLTKVTDLFANSNITRLARFMDEQSESKAQDMEQDLKRVIDQMESGDVTLQQALNNLINL</sequence>
<dbReference type="InterPro" id="IPR020806">
    <property type="entry name" value="PKS_PP-bd"/>
</dbReference>
<dbReference type="Pfam" id="PF00550">
    <property type="entry name" value="PP-binding"/>
    <property type="match status" value="2"/>
</dbReference>
<dbReference type="InterPro" id="IPR036291">
    <property type="entry name" value="NAD(P)-bd_dom_sf"/>
</dbReference>
<reference evidence="7" key="1">
    <citation type="submission" date="2024-05" db="EMBL/GenBank/DDBJ databases">
        <title>Draft genome assemblies of 36 bacteria isolated from hibernating arctic ground squirrels.</title>
        <authorList>
            <person name="McKee H."/>
            <person name="Mullen L."/>
            <person name="Drown D.M."/>
            <person name="Duddleston K.N."/>
        </authorList>
    </citation>
    <scope>NUCLEOTIDE SEQUENCE</scope>
    <source>
        <strain evidence="7">AN1007</strain>
    </source>
</reference>
<dbReference type="Gene3D" id="3.40.47.10">
    <property type="match status" value="2"/>
</dbReference>
<feature type="domain" description="Ketosynthase family 3 (KS3)" evidence="6">
    <location>
        <begin position="37"/>
        <end position="465"/>
    </location>
</feature>
<dbReference type="InterPro" id="IPR014030">
    <property type="entry name" value="Ketoacyl_synth_N"/>
</dbReference>
<evidence type="ECO:0000256" key="3">
    <source>
        <dbReference type="ARBA" id="ARBA00022679"/>
    </source>
</evidence>
<dbReference type="PANTHER" id="PTHR43775:SF37">
    <property type="entry name" value="SI:DKEY-61P9.11"/>
    <property type="match status" value="1"/>
</dbReference>
<evidence type="ECO:0000259" key="5">
    <source>
        <dbReference type="PROSITE" id="PS50075"/>
    </source>
</evidence>
<accession>A0AAU8NGS9</accession>
<dbReference type="GO" id="GO:0005737">
    <property type="term" value="C:cytoplasm"/>
    <property type="evidence" value="ECO:0007669"/>
    <property type="project" value="TreeGrafter"/>
</dbReference>
<dbReference type="Pfam" id="PF00109">
    <property type="entry name" value="ketoacyl-synt"/>
    <property type="match status" value="2"/>
</dbReference>
<organism evidence="7">
    <name type="scientific">Paenibacillus sp. AN1007</name>
    <dbReference type="NCBI Taxonomy" id="3151385"/>
    <lineage>
        <taxon>Bacteria</taxon>
        <taxon>Bacillati</taxon>
        <taxon>Bacillota</taxon>
        <taxon>Bacilli</taxon>
        <taxon>Bacillales</taxon>
        <taxon>Paenibacillaceae</taxon>
        <taxon>Paenibacillus</taxon>
    </lineage>
</organism>
<dbReference type="InterPro" id="IPR013968">
    <property type="entry name" value="PKS_KR"/>
</dbReference>
<dbReference type="InterPro" id="IPR020841">
    <property type="entry name" value="PKS_Beta-ketoAc_synthase_dom"/>
</dbReference>
<dbReference type="RefSeq" id="WP_366293238.1">
    <property type="nucleotide sequence ID" value="NZ_CP159992.1"/>
</dbReference>
<dbReference type="SMART" id="SM00823">
    <property type="entry name" value="PKS_PP"/>
    <property type="match status" value="2"/>
</dbReference>
<evidence type="ECO:0000313" key="7">
    <source>
        <dbReference type="EMBL" id="XCP95317.1"/>
    </source>
</evidence>
<evidence type="ECO:0000259" key="6">
    <source>
        <dbReference type="PROSITE" id="PS52004"/>
    </source>
</evidence>
<feature type="domain" description="Carrier" evidence="5">
    <location>
        <begin position="2472"/>
        <end position="2547"/>
    </location>
</feature>
<dbReference type="GO" id="GO:0004312">
    <property type="term" value="F:fatty acid synthase activity"/>
    <property type="evidence" value="ECO:0007669"/>
    <property type="project" value="TreeGrafter"/>
</dbReference>
<dbReference type="EMBL" id="CP159992">
    <property type="protein sequence ID" value="XCP95317.1"/>
    <property type="molecule type" value="Genomic_DNA"/>
</dbReference>
<dbReference type="GO" id="GO:0006633">
    <property type="term" value="P:fatty acid biosynthetic process"/>
    <property type="evidence" value="ECO:0007669"/>
    <property type="project" value="InterPro"/>
</dbReference>
<dbReference type="CDD" id="cd08953">
    <property type="entry name" value="KR_2_SDR_x"/>
    <property type="match status" value="2"/>
</dbReference>
<dbReference type="GO" id="GO:0005886">
    <property type="term" value="C:plasma membrane"/>
    <property type="evidence" value="ECO:0007669"/>
    <property type="project" value="TreeGrafter"/>
</dbReference>
<name>A0AAU8NGS9_9BACL</name>
<dbReference type="InterPro" id="IPR014031">
    <property type="entry name" value="Ketoacyl_synth_C"/>
</dbReference>
<keyword evidence="1" id="KW-0596">Phosphopantetheine</keyword>
<dbReference type="Pfam" id="PF08659">
    <property type="entry name" value="KR"/>
    <property type="match status" value="2"/>
</dbReference>
<dbReference type="CDD" id="cd00833">
    <property type="entry name" value="PKS"/>
    <property type="match status" value="2"/>
</dbReference>
<dbReference type="InterPro" id="IPR036736">
    <property type="entry name" value="ACP-like_sf"/>
</dbReference>
<dbReference type="SUPFAM" id="SSF53901">
    <property type="entry name" value="Thiolase-like"/>
    <property type="match status" value="2"/>
</dbReference>
<keyword evidence="2" id="KW-0597">Phosphoprotein</keyword>
<feature type="region of interest" description="Disordered" evidence="4">
    <location>
        <begin position="1274"/>
        <end position="1294"/>
    </location>
</feature>
<dbReference type="InterPro" id="IPR049490">
    <property type="entry name" value="C883_1060-like_KR_N"/>
</dbReference>
<dbReference type="PROSITE" id="PS52004">
    <property type="entry name" value="KS3_2"/>
    <property type="match status" value="2"/>
</dbReference>
<dbReference type="InterPro" id="IPR050091">
    <property type="entry name" value="PKS_NRPS_Biosynth_Enz"/>
</dbReference>
<dbReference type="GO" id="GO:0031177">
    <property type="term" value="F:phosphopantetheine binding"/>
    <property type="evidence" value="ECO:0007669"/>
    <property type="project" value="InterPro"/>
</dbReference>
<feature type="region of interest" description="Disordered" evidence="4">
    <location>
        <begin position="1166"/>
        <end position="1199"/>
    </location>
</feature>
<evidence type="ECO:0000256" key="4">
    <source>
        <dbReference type="SAM" id="MobiDB-lite"/>
    </source>
</evidence>
<dbReference type="SMART" id="SM00825">
    <property type="entry name" value="PKS_KS"/>
    <property type="match status" value="2"/>
</dbReference>